<dbReference type="SMART" id="SM00861">
    <property type="entry name" value="Transket_pyr"/>
    <property type="match status" value="1"/>
</dbReference>
<protein>
    <submittedName>
        <fullName evidence="4">Transketolase</fullName>
    </submittedName>
</protein>
<accession>A0A6S6QYL1</accession>
<dbReference type="InterPro" id="IPR033248">
    <property type="entry name" value="Transketolase_C"/>
</dbReference>
<proteinExistence type="inferred from homology"/>
<evidence type="ECO:0000256" key="2">
    <source>
        <dbReference type="ARBA" id="ARBA00007131"/>
    </source>
</evidence>
<dbReference type="SUPFAM" id="SSF52518">
    <property type="entry name" value="Thiamin diphosphate-binding fold (THDP-binding)"/>
    <property type="match status" value="1"/>
</dbReference>
<dbReference type="Proteomes" id="UP000515561">
    <property type="component" value="Chromosome"/>
</dbReference>
<dbReference type="FunFam" id="3.40.50.970:FF:000129">
    <property type="entry name" value="Transketolase"/>
    <property type="match status" value="1"/>
</dbReference>
<dbReference type="InterPro" id="IPR009014">
    <property type="entry name" value="Transketo_C/PFOR_II"/>
</dbReference>
<dbReference type="InterPro" id="IPR051157">
    <property type="entry name" value="PDH/Transketolase"/>
</dbReference>
<dbReference type="Pfam" id="PF02780">
    <property type="entry name" value="Transketolase_C"/>
    <property type="match status" value="1"/>
</dbReference>
<evidence type="ECO:0000256" key="3">
    <source>
        <dbReference type="ARBA" id="ARBA00023052"/>
    </source>
</evidence>
<dbReference type="Pfam" id="PF02779">
    <property type="entry name" value="Transket_pyr"/>
    <property type="match status" value="1"/>
</dbReference>
<dbReference type="AlphaFoldDB" id="A0A6S6QYL1"/>
<dbReference type="CDD" id="cd07033">
    <property type="entry name" value="TPP_PYR_DXS_TK_like"/>
    <property type="match status" value="1"/>
</dbReference>
<keyword evidence="5" id="KW-1185">Reference proteome</keyword>
<organism evidence="4 5">
    <name type="scientific">Anaerocolumna cellulosilytica</name>
    <dbReference type="NCBI Taxonomy" id="433286"/>
    <lineage>
        <taxon>Bacteria</taxon>
        <taxon>Bacillati</taxon>
        <taxon>Bacillota</taxon>
        <taxon>Clostridia</taxon>
        <taxon>Lachnospirales</taxon>
        <taxon>Lachnospiraceae</taxon>
        <taxon>Anaerocolumna</taxon>
    </lineage>
</organism>
<comment type="cofactor">
    <cofactor evidence="1">
        <name>thiamine diphosphate</name>
        <dbReference type="ChEBI" id="CHEBI:58937"/>
    </cofactor>
</comment>
<name>A0A6S6QYL1_9FIRM</name>
<reference evidence="4 5" key="1">
    <citation type="journal article" date="2016" name="Int. J. Syst. Evol. Microbiol.">
        <title>Descriptions of Anaerotaenia torta gen. nov., sp. nov. and Anaerocolumna cellulosilytica gen. nov., sp. nov. isolated from a methanogenic reactor of cattle waste.</title>
        <authorList>
            <person name="Uek A."/>
            <person name="Ohtaki Y."/>
            <person name="Kaku N."/>
            <person name="Ueki K."/>
        </authorList>
    </citation>
    <scope>NUCLEOTIDE SEQUENCE [LARGE SCALE GENOMIC DNA]</scope>
    <source>
        <strain evidence="4 5">SN021</strain>
    </source>
</reference>
<dbReference type="InterPro" id="IPR005475">
    <property type="entry name" value="Transketolase-like_Pyr-bd"/>
</dbReference>
<dbReference type="SUPFAM" id="SSF52922">
    <property type="entry name" value="TK C-terminal domain-like"/>
    <property type="match status" value="1"/>
</dbReference>
<dbReference type="RefSeq" id="WP_184091378.1">
    <property type="nucleotide sequence ID" value="NZ_AP023367.1"/>
</dbReference>
<dbReference type="PANTHER" id="PTHR43825">
    <property type="entry name" value="PYRUVATE DEHYDROGENASE E1 COMPONENT"/>
    <property type="match status" value="1"/>
</dbReference>
<keyword evidence="3" id="KW-0786">Thiamine pyrophosphate</keyword>
<dbReference type="EMBL" id="AP023367">
    <property type="protein sequence ID" value="BCJ94159.1"/>
    <property type="molecule type" value="Genomic_DNA"/>
</dbReference>
<dbReference type="PANTHER" id="PTHR43825:SF1">
    <property type="entry name" value="TRANSKETOLASE-LIKE PYRIMIDINE-BINDING DOMAIN-CONTAINING PROTEIN"/>
    <property type="match status" value="1"/>
</dbReference>
<dbReference type="KEGG" id="acel:acsn021_17280"/>
<evidence type="ECO:0000256" key="1">
    <source>
        <dbReference type="ARBA" id="ARBA00001964"/>
    </source>
</evidence>
<evidence type="ECO:0000313" key="4">
    <source>
        <dbReference type="EMBL" id="BCJ94159.1"/>
    </source>
</evidence>
<dbReference type="Gene3D" id="3.40.50.970">
    <property type="match status" value="1"/>
</dbReference>
<dbReference type="InterPro" id="IPR029061">
    <property type="entry name" value="THDP-binding"/>
</dbReference>
<sequence length="325" mass="35732">MEITKINAKVWSRIGQRETFGMALLELAKENKNLMALTADVSSSAGLNNFIKSLPEQFIDVGIAEQNMMGIAAGLASEGYDVVTTTFAPFQTMRCFEQIRVNLGYMQNKVCMVGLASGLSLGNLGSTHCCFEDMAIMRAIPNIAVVSPADCGEVVKALEQAVKYDTSVYIRLMGREKTPIVYKDEYEFEIGKGVLLREGNDLTIFCIGTMVSQSLQAAEILEEYGYKPRVVNMHTVKPIDQNMILKACEETRLIVTVEEHNIVGGLGSAVAEYKSTLLDTPPHLFLGIPDIYPKGAGYEELLNHFELTADQIARRILSQLESGGI</sequence>
<dbReference type="Gene3D" id="3.40.50.920">
    <property type="match status" value="1"/>
</dbReference>
<gene>
    <name evidence="4" type="ORF">acsn021_17280</name>
</gene>
<comment type="similarity">
    <text evidence="2">Belongs to the transketolase family.</text>
</comment>
<evidence type="ECO:0000313" key="5">
    <source>
        <dbReference type="Proteomes" id="UP000515561"/>
    </source>
</evidence>